<keyword evidence="4" id="KW-1185">Reference proteome</keyword>
<dbReference type="InterPro" id="IPR050861">
    <property type="entry name" value="Dihydroxyacetone_Kinase"/>
</dbReference>
<gene>
    <name evidence="3" type="ORF">DNL40_02065</name>
</gene>
<keyword evidence="3" id="KW-0418">Kinase</keyword>
<dbReference type="Gene3D" id="3.30.1180.20">
    <property type="entry name" value="Dihydroxyacetone kinase, domain 2"/>
    <property type="match status" value="1"/>
</dbReference>
<evidence type="ECO:0000259" key="2">
    <source>
        <dbReference type="PROSITE" id="PS51481"/>
    </source>
</evidence>
<dbReference type="GO" id="GO:0005829">
    <property type="term" value="C:cytosol"/>
    <property type="evidence" value="ECO:0007669"/>
    <property type="project" value="TreeGrafter"/>
</dbReference>
<dbReference type="SUPFAM" id="SSF82549">
    <property type="entry name" value="DAK1/DegV-like"/>
    <property type="match status" value="1"/>
</dbReference>
<feature type="region of interest" description="Disordered" evidence="1">
    <location>
        <begin position="331"/>
        <end position="352"/>
    </location>
</feature>
<dbReference type="Proteomes" id="UP000248783">
    <property type="component" value="Unassembled WGS sequence"/>
</dbReference>
<dbReference type="GO" id="GO:0004371">
    <property type="term" value="F:glycerone kinase activity"/>
    <property type="evidence" value="ECO:0007669"/>
    <property type="project" value="InterPro"/>
</dbReference>
<accession>A0A2W5WWI7</accession>
<evidence type="ECO:0000256" key="1">
    <source>
        <dbReference type="SAM" id="MobiDB-lite"/>
    </source>
</evidence>
<dbReference type="GO" id="GO:0019563">
    <property type="term" value="P:glycerol catabolic process"/>
    <property type="evidence" value="ECO:0007669"/>
    <property type="project" value="TreeGrafter"/>
</dbReference>
<dbReference type="EMBL" id="QKWH01000001">
    <property type="protein sequence ID" value="PZR55530.1"/>
    <property type="molecule type" value="Genomic_DNA"/>
</dbReference>
<dbReference type="AlphaFoldDB" id="A0A2W5WWI7"/>
<evidence type="ECO:0000313" key="3">
    <source>
        <dbReference type="EMBL" id="PZR55530.1"/>
    </source>
</evidence>
<dbReference type="PANTHER" id="PTHR28629">
    <property type="entry name" value="TRIOKINASE/FMN CYCLASE"/>
    <property type="match status" value="1"/>
</dbReference>
<evidence type="ECO:0000313" key="4">
    <source>
        <dbReference type="Proteomes" id="UP000248783"/>
    </source>
</evidence>
<organism evidence="3 4">
    <name type="scientific">Xylanimonas oleitrophica</name>
    <dbReference type="NCBI Taxonomy" id="2607479"/>
    <lineage>
        <taxon>Bacteria</taxon>
        <taxon>Bacillati</taxon>
        <taxon>Actinomycetota</taxon>
        <taxon>Actinomycetes</taxon>
        <taxon>Micrococcales</taxon>
        <taxon>Promicromonosporaceae</taxon>
        <taxon>Xylanimonas</taxon>
    </lineage>
</organism>
<dbReference type="Pfam" id="PF02733">
    <property type="entry name" value="Dak1"/>
    <property type="match status" value="1"/>
</dbReference>
<sequence>MDRLFLPTEGVDASLRGFARAHAGLVELHEDPTYLLARERHPDRRVGIVSGGGSGHEPMHAGFLGRGLLDAAVPGRVFASPHNRQVYEAGKAVAGPDGVLLVVKNYTGDRINFGIAAERLRADGVEVRRVLVDDDVATESEETGTGRRGTGATPVVEKLLGAAADSGLGLDELAHLGERVVAASRSLAVASRAQTRPADGGPAFELPDGELEYGVGIHGERAQRTVSYEGLEHLVPRMVSDVLDSLERAEATGDDVLLLTNGMGATTLLELYTVHDAAAGALEERGLRVAAQAVGTLVPGLDMAGFSLTVTRLRDDWLDLWRAPAVTPAFPAPTDIPAGTPTGSPAPVEATR</sequence>
<reference evidence="3 4" key="1">
    <citation type="submission" date="2018-06" db="EMBL/GenBank/DDBJ databases">
        <title>Whole genome sequencing of a novel hydrocarbon degrading bacterial strain, PW21 isolated from oil contaminated produced water sample.</title>
        <authorList>
            <person name="Nagkirti P."/>
            <person name="Shaikh A."/>
            <person name="Gowdaman V."/>
            <person name="Engineer A.E."/>
            <person name="Dagar S."/>
            <person name="Dhakephalkar P.K."/>
        </authorList>
    </citation>
    <scope>NUCLEOTIDE SEQUENCE [LARGE SCALE GENOMIC DNA]</scope>
    <source>
        <strain evidence="3 4">PW21</strain>
    </source>
</reference>
<feature type="domain" description="DhaK" evidence="2">
    <location>
        <begin position="6"/>
        <end position="330"/>
    </location>
</feature>
<dbReference type="Gene3D" id="3.40.50.10440">
    <property type="entry name" value="Dihydroxyacetone kinase, domain 1"/>
    <property type="match status" value="1"/>
</dbReference>
<proteinExistence type="predicted"/>
<dbReference type="RefSeq" id="WP_111249895.1">
    <property type="nucleotide sequence ID" value="NZ_QKWH01000001.1"/>
</dbReference>
<dbReference type="PROSITE" id="PS51481">
    <property type="entry name" value="DHAK"/>
    <property type="match status" value="1"/>
</dbReference>
<dbReference type="InterPro" id="IPR004006">
    <property type="entry name" value="DhaK_dom"/>
</dbReference>
<dbReference type="FunFam" id="3.40.50.10440:FF:000001">
    <property type="entry name" value="Dihydroxyacetone kinase, DhaK subunit"/>
    <property type="match status" value="1"/>
</dbReference>
<protein>
    <submittedName>
        <fullName evidence="3">Dihydroxyacetone kinase</fullName>
    </submittedName>
</protein>
<dbReference type="PANTHER" id="PTHR28629:SF4">
    <property type="entry name" value="TRIOKINASE_FMN CYCLASE"/>
    <property type="match status" value="1"/>
</dbReference>
<comment type="caution">
    <text evidence="3">The sequence shown here is derived from an EMBL/GenBank/DDBJ whole genome shotgun (WGS) entry which is preliminary data.</text>
</comment>
<name>A0A2W5WWI7_9MICO</name>
<keyword evidence="3" id="KW-0808">Transferase</keyword>